<gene>
    <name evidence="2" type="ordered locus">Dde_3432</name>
</gene>
<evidence type="ECO:0000256" key="1">
    <source>
        <dbReference type="SAM" id="Coils"/>
    </source>
</evidence>
<reference evidence="2 3" key="1">
    <citation type="journal article" date="2011" name="J. Bacteriol.">
        <title>Complete genome sequence and updated annotation of Desulfovibrio alaskensis G20.</title>
        <authorList>
            <person name="Hauser L.J."/>
            <person name="Land M.L."/>
            <person name="Brown S.D."/>
            <person name="Larimer F."/>
            <person name="Keller K.L."/>
            <person name="Rapp-Giles B.J."/>
            <person name="Price M.N."/>
            <person name="Lin M."/>
            <person name="Bruce D.C."/>
            <person name="Detter J.C."/>
            <person name="Tapia R."/>
            <person name="Han C.S."/>
            <person name="Goodwin L.A."/>
            <person name="Cheng J.F."/>
            <person name="Pitluck S."/>
            <person name="Copeland A."/>
            <person name="Lucas S."/>
            <person name="Nolan M."/>
            <person name="Lapidus A.L."/>
            <person name="Palumbo A.V."/>
            <person name="Wall J.D."/>
        </authorList>
    </citation>
    <scope>NUCLEOTIDE SEQUENCE [LARGE SCALE GENOMIC DNA]</scope>
    <source>
        <strain evidence="3">ATCC BAA 1058 / DSM 17464 / G20</strain>
    </source>
</reference>
<dbReference type="AlphaFoldDB" id="Q30VS1"/>
<dbReference type="HOGENOM" id="CLU_682698_0_0_7"/>
<protein>
    <recommendedName>
        <fullName evidence="4">PD-(D/E)XK endonuclease-like domain-containing protein</fullName>
    </recommendedName>
</protein>
<keyword evidence="3" id="KW-1185">Reference proteome</keyword>
<accession>Q30VS1</accession>
<proteinExistence type="predicted"/>
<feature type="coiled-coil region" evidence="1">
    <location>
        <begin position="307"/>
        <end position="334"/>
    </location>
</feature>
<keyword evidence="1" id="KW-0175">Coiled coil</keyword>
<sequence length="423" mass="47116">MTKDSKGVALLAQIAKGLITYSKHQTATQLGDRSTYVGMSDIGKGAECLRAAVADRLHPGRTASAEQIVRWYQDGEHDRIRAVLRRQLTLQRGHWMEAGFAGVLNSNGANVLHQLEIATEHEGIPIKAHLDFTLVWGWPRPAVRILELKTAERIPDTLYTGYEVQLYGQLGLLHSCWSQPVFSMKDAGGNAVFTNLTFPQAVKKAFGISLPQVPHSVDLEGWVLCLSMSDARAFGPYRPDTSMLHLCRRIASELWMTTQRISDGAESSEKNLSKVPHCTGFHPLCDWCDHADDCPKFTAQELTDPAYDEALTRLTMLKENKASLEASIASEEKRIRSFCQSVGIPSGWLKTNRFRFRTITQTGRKTIDTPLLRQELRNGLGEGAAESLLTRVTRTGAPFQRLYISPRMPEVSATNTLPTQKEV</sequence>
<dbReference type="STRING" id="207559.Dde_3432"/>
<evidence type="ECO:0000313" key="2">
    <source>
        <dbReference type="EMBL" id="ABB40225.1"/>
    </source>
</evidence>
<dbReference type="Gene3D" id="3.90.320.10">
    <property type="match status" value="1"/>
</dbReference>
<dbReference type="InterPro" id="IPR011604">
    <property type="entry name" value="PDDEXK-like_dom_sf"/>
</dbReference>
<organism evidence="2 3">
    <name type="scientific">Oleidesulfovibrio alaskensis (strain ATCC BAA-1058 / DSM 17464 / G20)</name>
    <name type="common">Desulfovibrio alaskensis</name>
    <dbReference type="NCBI Taxonomy" id="207559"/>
    <lineage>
        <taxon>Bacteria</taxon>
        <taxon>Pseudomonadati</taxon>
        <taxon>Thermodesulfobacteriota</taxon>
        <taxon>Desulfovibrionia</taxon>
        <taxon>Desulfovibrionales</taxon>
        <taxon>Desulfovibrionaceae</taxon>
        <taxon>Oleidesulfovibrio</taxon>
    </lineage>
</organism>
<dbReference type="Proteomes" id="UP000002710">
    <property type="component" value="Chromosome"/>
</dbReference>
<dbReference type="EMBL" id="CP000112">
    <property type="protein sequence ID" value="ABB40225.1"/>
    <property type="molecule type" value="Genomic_DNA"/>
</dbReference>
<dbReference type="RefSeq" id="WP_011369140.1">
    <property type="nucleotide sequence ID" value="NC_007519.1"/>
</dbReference>
<name>Q30VS1_OLEA2</name>
<evidence type="ECO:0008006" key="4">
    <source>
        <dbReference type="Google" id="ProtNLM"/>
    </source>
</evidence>
<dbReference type="KEGG" id="dde:Dde_3432"/>
<dbReference type="eggNOG" id="COG5377">
    <property type="taxonomic scope" value="Bacteria"/>
</dbReference>
<evidence type="ECO:0000313" key="3">
    <source>
        <dbReference type="Proteomes" id="UP000002710"/>
    </source>
</evidence>